<keyword evidence="2" id="KW-1185">Reference proteome</keyword>
<accession>T0C574</accession>
<reference evidence="2" key="1">
    <citation type="journal article" date="2022" name="G3 (Bethesda)">
        <title>Unveiling the complete genome sequence of Alicyclobacillus acidoterrestris DSM 3922T, a taint-producing strain.</title>
        <authorList>
            <person name="Leonardo I.C."/>
            <person name="Barreto Crespo M.T."/>
            <person name="Gaspar F.B."/>
        </authorList>
    </citation>
    <scope>NUCLEOTIDE SEQUENCE [LARGE SCALE GENOMIC DNA]</scope>
    <source>
        <strain evidence="2">DSM 3922</strain>
    </source>
</reference>
<proteinExistence type="predicted"/>
<name>T0C574_ALIAG</name>
<dbReference type="EMBL" id="CP080467">
    <property type="protein sequence ID" value="UNO47985.1"/>
    <property type="molecule type" value="Genomic_DNA"/>
</dbReference>
<gene>
    <name evidence="1" type="ORF">K1I37_15025</name>
</gene>
<dbReference type="Proteomes" id="UP000829401">
    <property type="component" value="Chromosome"/>
</dbReference>
<dbReference type="STRING" id="1356854.N007_05450"/>
<evidence type="ECO:0000313" key="1">
    <source>
        <dbReference type="EMBL" id="UNO47985.1"/>
    </source>
</evidence>
<accession>A0A9E6ZEI4</accession>
<dbReference type="OrthoDB" id="10015964at2"/>
<protein>
    <submittedName>
        <fullName evidence="1">Uncharacterized protein</fullName>
    </submittedName>
</protein>
<dbReference type="AlphaFoldDB" id="T0C574"/>
<sequence>MTMAPEEFKNKMQEIADIMDEEISHPQADDLMCEVLDSLGYGEGISIFVKMPKWYK</sequence>
<evidence type="ECO:0000313" key="2">
    <source>
        <dbReference type="Proteomes" id="UP000829401"/>
    </source>
</evidence>
<dbReference type="RefSeq" id="WP_021296133.1">
    <property type="nucleotide sequence ID" value="NZ_AURB01000124.1"/>
</dbReference>
<organism evidence="1 2">
    <name type="scientific">Alicyclobacillus acidoterrestris (strain ATCC 49025 / DSM 3922 / CIP 106132 / NCIMB 13137 / GD3B)</name>
    <dbReference type="NCBI Taxonomy" id="1356854"/>
    <lineage>
        <taxon>Bacteria</taxon>
        <taxon>Bacillati</taxon>
        <taxon>Bacillota</taxon>
        <taxon>Bacilli</taxon>
        <taxon>Bacillales</taxon>
        <taxon>Alicyclobacillaceae</taxon>
        <taxon>Alicyclobacillus</taxon>
    </lineage>
</organism>
<dbReference type="KEGG" id="aaco:K1I37_15025"/>